<reference evidence="8" key="1">
    <citation type="journal article" date="2021" name="PeerJ">
        <title>Extensive microbial diversity within the chicken gut microbiome revealed by metagenomics and culture.</title>
        <authorList>
            <person name="Gilroy R."/>
            <person name="Ravi A."/>
            <person name="Getino M."/>
            <person name="Pursley I."/>
            <person name="Horton D.L."/>
            <person name="Alikhan N.F."/>
            <person name="Baker D."/>
            <person name="Gharbi K."/>
            <person name="Hall N."/>
            <person name="Watson M."/>
            <person name="Adriaenssens E.M."/>
            <person name="Foster-Nyarko E."/>
            <person name="Jarju S."/>
            <person name="Secka A."/>
            <person name="Antonio M."/>
            <person name="Oren A."/>
            <person name="Chaudhuri R.R."/>
            <person name="La Ragione R."/>
            <person name="Hildebrand F."/>
            <person name="Pallen M.J."/>
        </authorList>
    </citation>
    <scope>NUCLEOTIDE SEQUENCE</scope>
    <source>
        <strain evidence="8">3436</strain>
    </source>
</reference>
<protein>
    <submittedName>
        <fullName evidence="8">4'-phosphopantetheinyl transferase superfamily protein</fullName>
    </submittedName>
</protein>
<dbReference type="InterPro" id="IPR008278">
    <property type="entry name" value="4-PPantetheinyl_Trfase_dom"/>
</dbReference>
<gene>
    <name evidence="8" type="ORF">H9810_06445</name>
</gene>
<comment type="cofactor">
    <cofactor evidence="1">
        <name>Mg(2+)</name>
        <dbReference type="ChEBI" id="CHEBI:18420"/>
    </cofactor>
</comment>
<dbReference type="GO" id="GO:0005829">
    <property type="term" value="C:cytosol"/>
    <property type="evidence" value="ECO:0007669"/>
    <property type="project" value="TreeGrafter"/>
</dbReference>
<feature type="domain" description="4'-phosphopantetheinyl transferase N-terminal" evidence="7">
    <location>
        <begin position="31"/>
        <end position="98"/>
    </location>
</feature>
<dbReference type="AlphaFoldDB" id="A0A9D2JF97"/>
<evidence type="ECO:0000256" key="4">
    <source>
        <dbReference type="ARBA" id="ARBA00022723"/>
    </source>
</evidence>
<dbReference type="GO" id="GO:0019878">
    <property type="term" value="P:lysine biosynthetic process via aminoadipic acid"/>
    <property type="evidence" value="ECO:0007669"/>
    <property type="project" value="TreeGrafter"/>
</dbReference>
<dbReference type="Pfam" id="PF01648">
    <property type="entry name" value="ACPS"/>
    <property type="match status" value="1"/>
</dbReference>
<reference evidence="8" key="2">
    <citation type="submission" date="2021-04" db="EMBL/GenBank/DDBJ databases">
        <authorList>
            <person name="Gilroy R."/>
        </authorList>
    </citation>
    <scope>NUCLEOTIDE SEQUENCE</scope>
    <source>
        <strain evidence="8">3436</strain>
    </source>
</reference>
<evidence type="ECO:0000256" key="5">
    <source>
        <dbReference type="ARBA" id="ARBA00022842"/>
    </source>
</evidence>
<dbReference type="InterPro" id="IPR055066">
    <property type="entry name" value="AASDHPPT_N"/>
</dbReference>
<dbReference type="PANTHER" id="PTHR12215:SF10">
    <property type="entry name" value="L-AMINOADIPATE-SEMIALDEHYDE DEHYDROGENASE-PHOSPHOPANTETHEINYL TRANSFERASE"/>
    <property type="match status" value="1"/>
</dbReference>
<evidence type="ECO:0000256" key="3">
    <source>
        <dbReference type="ARBA" id="ARBA00022679"/>
    </source>
</evidence>
<dbReference type="Proteomes" id="UP000824031">
    <property type="component" value="Unassembled WGS sequence"/>
</dbReference>
<dbReference type="NCBIfam" id="TIGR00556">
    <property type="entry name" value="pantethn_trn"/>
    <property type="match status" value="1"/>
</dbReference>
<accession>A0A9D2JF97</accession>
<dbReference type="GO" id="GO:0006633">
    <property type="term" value="P:fatty acid biosynthetic process"/>
    <property type="evidence" value="ECO:0007669"/>
    <property type="project" value="InterPro"/>
</dbReference>
<keyword evidence="3 8" id="KW-0808">Transferase</keyword>
<sequence>MAETRLYLADAAPLADAALFRDLYLRATPARRAKVDGYRFPKDKRLSLAAGALLRHALAEAGVLDPAFTRGPQGKPMLAGRNDVHFNLSHAGQRVLCAVSDQPVGCDVEQITDIELEVARRFFTPAEYACILAEAEPQGQQRMFFRLWTLKESFMKATGLGMALPLDAFSVDPAVRPVTVKQKVCPGDWHFQEYDPGDGYLCAVCGRTPRVTGIKTVPLR</sequence>
<evidence type="ECO:0000256" key="1">
    <source>
        <dbReference type="ARBA" id="ARBA00001946"/>
    </source>
</evidence>
<dbReference type="PANTHER" id="PTHR12215">
    <property type="entry name" value="PHOSPHOPANTETHEINE TRANSFERASE"/>
    <property type="match status" value="1"/>
</dbReference>
<dbReference type="Gene3D" id="3.90.470.20">
    <property type="entry name" value="4'-phosphopantetheinyl transferase domain"/>
    <property type="match status" value="2"/>
</dbReference>
<name>A0A9D2JF97_9FIRM</name>
<evidence type="ECO:0000259" key="6">
    <source>
        <dbReference type="Pfam" id="PF01648"/>
    </source>
</evidence>
<evidence type="ECO:0000313" key="9">
    <source>
        <dbReference type="Proteomes" id="UP000824031"/>
    </source>
</evidence>
<dbReference type="InterPro" id="IPR037143">
    <property type="entry name" value="4-PPantetheinyl_Trfase_dom_sf"/>
</dbReference>
<comment type="similarity">
    <text evidence="2">Belongs to the P-Pant transferase superfamily. Gsp/Sfp/HetI/AcpT family.</text>
</comment>
<proteinExistence type="inferred from homology"/>
<keyword evidence="4" id="KW-0479">Metal-binding</keyword>
<comment type="caution">
    <text evidence="8">The sequence shown here is derived from an EMBL/GenBank/DDBJ whole genome shotgun (WGS) entry which is preliminary data.</text>
</comment>
<keyword evidence="5" id="KW-0460">Magnesium</keyword>
<dbReference type="EMBL" id="DXBO01000098">
    <property type="protein sequence ID" value="HIZ48335.1"/>
    <property type="molecule type" value="Genomic_DNA"/>
</dbReference>
<dbReference type="GO" id="GO:0000287">
    <property type="term" value="F:magnesium ion binding"/>
    <property type="evidence" value="ECO:0007669"/>
    <property type="project" value="InterPro"/>
</dbReference>
<evidence type="ECO:0000256" key="2">
    <source>
        <dbReference type="ARBA" id="ARBA00010990"/>
    </source>
</evidence>
<evidence type="ECO:0000313" key="8">
    <source>
        <dbReference type="EMBL" id="HIZ48335.1"/>
    </source>
</evidence>
<organism evidence="8 9">
    <name type="scientific">Candidatus Gemmiger excrementavium</name>
    <dbReference type="NCBI Taxonomy" id="2838608"/>
    <lineage>
        <taxon>Bacteria</taxon>
        <taxon>Bacillati</taxon>
        <taxon>Bacillota</taxon>
        <taxon>Clostridia</taxon>
        <taxon>Eubacteriales</taxon>
        <taxon>Gemmiger</taxon>
    </lineage>
</organism>
<dbReference type="GO" id="GO:0008897">
    <property type="term" value="F:holo-[acyl-carrier-protein] synthase activity"/>
    <property type="evidence" value="ECO:0007669"/>
    <property type="project" value="InterPro"/>
</dbReference>
<evidence type="ECO:0000259" key="7">
    <source>
        <dbReference type="Pfam" id="PF22624"/>
    </source>
</evidence>
<dbReference type="InterPro" id="IPR050559">
    <property type="entry name" value="P-Pant_transferase_sf"/>
</dbReference>
<dbReference type="SUPFAM" id="SSF56214">
    <property type="entry name" value="4'-phosphopantetheinyl transferase"/>
    <property type="match status" value="2"/>
</dbReference>
<dbReference type="Pfam" id="PF22624">
    <property type="entry name" value="AASDHPPT_N"/>
    <property type="match status" value="1"/>
</dbReference>
<feature type="domain" description="4'-phosphopantetheinyl transferase" evidence="6">
    <location>
        <begin position="103"/>
        <end position="205"/>
    </location>
</feature>
<dbReference type="InterPro" id="IPR004568">
    <property type="entry name" value="Ppantetheine-prot_Trfase_dom"/>
</dbReference>